<keyword evidence="5" id="KW-1185">Reference proteome</keyword>
<evidence type="ECO:0000256" key="1">
    <source>
        <dbReference type="SAM" id="MobiDB-lite"/>
    </source>
</evidence>
<dbReference type="Pfam" id="PF15420">
    <property type="entry name" value="Abhydrolase_9_N"/>
    <property type="match status" value="1"/>
</dbReference>
<name>A0AAF1BYH6_9MICO</name>
<dbReference type="RefSeq" id="WP_319158517.1">
    <property type="nucleotide sequence ID" value="NZ_CP138359.1"/>
</dbReference>
<evidence type="ECO:0000313" key="4">
    <source>
        <dbReference type="EMBL" id="WPF82816.1"/>
    </source>
</evidence>
<gene>
    <name evidence="4" type="ORF">SANBI_000441</name>
</gene>
<dbReference type="InterPro" id="IPR027788">
    <property type="entry name" value="Alpha/beta-hydrolase_N_dom"/>
</dbReference>
<reference evidence="5" key="1">
    <citation type="submission" date="2023-11" db="EMBL/GenBank/DDBJ databases">
        <authorList>
            <person name="Helweg L.P."/>
            <person name="Kiel A."/>
            <person name="Hitz F."/>
            <person name="Ruckert-Reed C."/>
            <person name="Busche T."/>
            <person name="Kaltschmidt B."/>
            <person name="Kaltschmidt C."/>
        </authorList>
    </citation>
    <scope>NUCLEOTIDE SEQUENCE [LARGE SCALE GENOMIC DNA]</scope>
    <source>
        <strain evidence="5">4.1</strain>
    </source>
</reference>
<dbReference type="AlphaFoldDB" id="A0AAF1BYH6"/>
<evidence type="ECO:0000313" key="5">
    <source>
        <dbReference type="Proteomes" id="UP001304340"/>
    </source>
</evidence>
<dbReference type="Pfam" id="PF10081">
    <property type="entry name" value="Abhydrolase_9"/>
    <property type="match status" value="1"/>
</dbReference>
<evidence type="ECO:0000259" key="2">
    <source>
        <dbReference type="Pfam" id="PF10081"/>
    </source>
</evidence>
<feature type="domain" description="Alpha/beta-hydrolase catalytic" evidence="2">
    <location>
        <begin position="390"/>
        <end position="679"/>
    </location>
</feature>
<feature type="region of interest" description="Disordered" evidence="1">
    <location>
        <begin position="607"/>
        <end position="628"/>
    </location>
</feature>
<dbReference type="InterPro" id="IPR027787">
    <property type="entry name" value="Alpha/beta-hydrolase_catalytic"/>
</dbReference>
<proteinExistence type="predicted"/>
<protein>
    <submittedName>
        <fullName evidence="4">Alpha/beta-hydrolase family protein</fullName>
    </submittedName>
</protein>
<organism evidence="4 5">
    <name type="scientific">Sanguibacter biliveldensis</name>
    <dbReference type="NCBI Taxonomy" id="3030830"/>
    <lineage>
        <taxon>Bacteria</taxon>
        <taxon>Bacillati</taxon>
        <taxon>Actinomycetota</taxon>
        <taxon>Actinomycetes</taxon>
        <taxon>Micrococcales</taxon>
        <taxon>Sanguibacteraceae</taxon>
        <taxon>Sanguibacter</taxon>
    </lineage>
</organism>
<feature type="compositionally biased region" description="Low complexity" evidence="1">
    <location>
        <begin position="617"/>
        <end position="626"/>
    </location>
</feature>
<dbReference type="Proteomes" id="UP001304340">
    <property type="component" value="Chromosome"/>
</dbReference>
<sequence length="723" mass="77299">MAAHEASPDIWGGSRPSSAQTGLLIASALTSETFAPSLAPRSAVDQGLVTGLSVASHYLVAVAAQDALSGLAERLVGSTFLVGAPWLPEQHRTRVLEISVDLLAVPVGTSLALLVPAAPRERTVRALARFAACRVALSGAAGASLDLGHAGAVHLDRALGLTGTFARVPLSVPLGAGVAYVVERNRSHQQLPTPDLESVSSNTRLVSVLVAGGVVVGLSGFAAAEGLLTRRLGDALHQVLPGTTGFWRVVARGASLGAVSTAGVAVWDRAMQRIETATLTDEARTAGLDPTAVTTSTVSGSGHSLVPWDTLGREGRRHVLSRVPTRPSAARRTTAAGSTVDVGSTVDAPEAETVGAPPRPFVDALVGPATDSPDFSIETVMGRPAVAEPVQVYVGLDSAPTPRDRVDLALAEMERLGAFDRSLLVLVSPTGTGYVNYVALAAVQYLALGDVATVTMQYSKRPSPLSLGKVSVAREQNRRLWMRIVVRLREMPEHRRPRVVVFGESLGALTSQDVFVDWGTIGPAALGIERALWVGTPRTSRWMTEVTTPDRLEVDPDTVVVVNDYPQLEELGPERRGRLRYVLVSHDNDGVTRLAPDVAFSRPDWLSPEARTPRPAPVSSDVPVSPRGTPPWARWRPVTTFFQTLVDMKNAQAPGPYRAWAHDYRPDLVRFVSAVYDLPADPEVLRRLDHVLEAREELRETLIAHAEERRRAAEERSPTTVAP</sequence>
<dbReference type="EMBL" id="CP138359">
    <property type="protein sequence ID" value="WPF82816.1"/>
    <property type="molecule type" value="Genomic_DNA"/>
</dbReference>
<dbReference type="KEGG" id="sbil:SANBI_000441"/>
<evidence type="ECO:0000259" key="3">
    <source>
        <dbReference type="Pfam" id="PF15420"/>
    </source>
</evidence>
<feature type="domain" description="Alpha/beta-hydrolase N-terminal" evidence="3">
    <location>
        <begin position="174"/>
        <end position="319"/>
    </location>
</feature>
<accession>A0AAF1BYH6</accession>